<accession>A0A9X3BAL5</accession>
<keyword evidence="3" id="KW-1185">Reference proteome</keyword>
<organism evidence="2 3">
    <name type="scientific">Pseudomonas koreensis</name>
    <dbReference type="NCBI Taxonomy" id="198620"/>
    <lineage>
        <taxon>Bacteria</taxon>
        <taxon>Pseudomonadati</taxon>
        <taxon>Pseudomonadota</taxon>
        <taxon>Gammaproteobacteria</taxon>
        <taxon>Pseudomonadales</taxon>
        <taxon>Pseudomonadaceae</taxon>
        <taxon>Pseudomonas</taxon>
    </lineage>
</organism>
<proteinExistence type="predicted"/>
<dbReference type="Proteomes" id="UP001139955">
    <property type="component" value="Unassembled WGS sequence"/>
</dbReference>
<feature type="chain" id="PRO_5040757508" evidence="1">
    <location>
        <begin position="34"/>
        <end position="373"/>
    </location>
</feature>
<dbReference type="RefSeq" id="WP_301621460.1">
    <property type="nucleotide sequence ID" value="NZ_JAOSKY010000002.1"/>
</dbReference>
<dbReference type="SUPFAM" id="SSF53474">
    <property type="entry name" value="alpha/beta-Hydrolases"/>
    <property type="match status" value="1"/>
</dbReference>
<reference evidence="2" key="2">
    <citation type="journal article" date="2023" name="mSystems">
        <title>Charting the Lipopeptidome of Nonpathogenic Pseudomonas.</title>
        <authorList>
            <person name="Cesa-Luna C."/>
            <person name="Geudens N."/>
            <person name="Girard L."/>
            <person name="De Roo V."/>
            <person name="Maklad H.R."/>
            <person name="Martins J.C."/>
            <person name="Hofte M."/>
            <person name="De Mot R."/>
        </authorList>
    </citation>
    <scope>NUCLEOTIDE SEQUENCE</scope>
    <source>
        <strain evidence="2">B1M3-32</strain>
    </source>
</reference>
<keyword evidence="1" id="KW-0732">Signal</keyword>
<name>A0A9X3BAL5_9PSED</name>
<gene>
    <name evidence="2" type="ORF">OC940_06180</name>
</gene>
<dbReference type="InterPro" id="IPR050228">
    <property type="entry name" value="Carboxylesterase_BioH"/>
</dbReference>
<sequence>MTSESDTAHCSTRPRGARVALCLGFVSSLAACAAHSDRPDNGAAPLVIQEQGSFAAGGTMTTAPGTFNPYKPLTPDGQTYHGDHAYAFYQIPVDARKLPIVMWHGAGQFSKTWETTADGREGFQTIFLRRQFGVYLIDQPRRGAAGRSMVEATLKPVPDEQLWFNQFRIGLWPNYFDGVQVARDASTRNQFFRAMTPNTGPFDMNVVSAGVSSVFDKIGPGILFTHSQGGGPGWLTAIRNNQVKAIVAFEPGSSFVFPEGELPAPIPSAFDTVQGAAVPMEQFKALTRIPILVLYGDNIPEQPVELPAQDSWRARLEMARLWRDAVNRHGGDVRLIHLPEIGIKGNTHFPMSDLNNVQIADLVSGFLHEKGLD</sequence>
<dbReference type="Gene3D" id="3.40.50.1820">
    <property type="entry name" value="alpha/beta hydrolase"/>
    <property type="match status" value="1"/>
</dbReference>
<evidence type="ECO:0000256" key="1">
    <source>
        <dbReference type="SAM" id="SignalP"/>
    </source>
</evidence>
<dbReference type="GO" id="GO:0016787">
    <property type="term" value="F:hydrolase activity"/>
    <property type="evidence" value="ECO:0007669"/>
    <property type="project" value="UniProtKB-KW"/>
</dbReference>
<evidence type="ECO:0000313" key="3">
    <source>
        <dbReference type="Proteomes" id="UP001139955"/>
    </source>
</evidence>
<protein>
    <submittedName>
        <fullName evidence="2">Alpha/beta fold hydrolase</fullName>
    </submittedName>
</protein>
<reference evidence="2" key="1">
    <citation type="submission" date="2022-09" db="EMBL/GenBank/DDBJ databases">
        <authorList>
            <person name="Cesa-Luna C."/>
            <person name="Girard L."/>
            <person name="Lood C."/>
            <person name="Hofte M."/>
            <person name="De Mot R."/>
        </authorList>
    </citation>
    <scope>NUCLEOTIDE SEQUENCE</scope>
    <source>
        <strain evidence="2">B1M3-32</strain>
    </source>
</reference>
<keyword evidence="2" id="KW-0378">Hydrolase</keyword>
<dbReference type="InterPro" id="IPR029058">
    <property type="entry name" value="AB_hydrolase_fold"/>
</dbReference>
<dbReference type="CDD" id="cd12810">
    <property type="entry name" value="Esterase_713_like-3"/>
    <property type="match status" value="1"/>
</dbReference>
<dbReference type="PANTHER" id="PTHR43194">
    <property type="entry name" value="HYDROLASE ALPHA/BETA FOLD FAMILY"/>
    <property type="match status" value="1"/>
</dbReference>
<comment type="caution">
    <text evidence="2">The sequence shown here is derived from an EMBL/GenBank/DDBJ whole genome shotgun (WGS) entry which is preliminary data.</text>
</comment>
<feature type="signal peptide" evidence="1">
    <location>
        <begin position="1"/>
        <end position="33"/>
    </location>
</feature>
<evidence type="ECO:0000313" key="2">
    <source>
        <dbReference type="EMBL" id="MCU7247384.1"/>
    </source>
</evidence>
<dbReference type="PANTHER" id="PTHR43194:SF2">
    <property type="entry name" value="PEROXISOMAL MEMBRANE PROTEIN LPX1"/>
    <property type="match status" value="1"/>
</dbReference>
<dbReference type="EMBL" id="JAOSKY010000002">
    <property type="protein sequence ID" value="MCU7247384.1"/>
    <property type="molecule type" value="Genomic_DNA"/>
</dbReference>
<dbReference type="AlphaFoldDB" id="A0A9X3BAL5"/>